<feature type="transmembrane region" description="Helical" evidence="1">
    <location>
        <begin position="30"/>
        <end position="48"/>
    </location>
</feature>
<proteinExistence type="predicted"/>
<dbReference type="AlphaFoldDB" id="A0A9W6FW76"/>
<evidence type="ECO:0000313" key="2">
    <source>
        <dbReference type="EMBL" id="GLI35948.1"/>
    </source>
</evidence>
<dbReference type="RefSeq" id="WP_281796074.1">
    <property type="nucleotide sequence ID" value="NZ_BSDR01000001.1"/>
</dbReference>
<dbReference type="Proteomes" id="UP001144372">
    <property type="component" value="Unassembled WGS sequence"/>
</dbReference>
<dbReference type="EMBL" id="BSDR01000001">
    <property type="protein sequence ID" value="GLI35948.1"/>
    <property type="molecule type" value="Genomic_DNA"/>
</dbReference>
<protein>
    <submittedName>
        <fullName evidence="2">Uncharacterized protein</fullName>
    </submittedName>
</protein>
<gene>
    <name evidence="2" type="ORF">DAMNIGENAA_33810</name>
</gene>
<evidence type="ECO:0000256" key="1">
    <source>
        <dbReference type="SAM" id="Phobius"/>
    </source>
</evidence>
<reference evidence="2" key="1">
    <citation type="submission" date="2022-12" db="EMBL/GenBank/DDBJ databases">
        <title>Reference genome sequencing for broad-spectrum identification of bacterial and archaeal isolates by mass spectrometry.</title>
        <authorList>
            <person name="Sekiguchi Y."/>
            <person name="Tourlousse D.M."/>
        </authorList>
    </citation>
    <scope>NUCLEOTIDE SEQUENCE</scope>
    <source>
        <strain evidence="2">ASRB1</strain>
    </source>
</reference>
<organism evidence="2 3">
    <name type="scientific">Desulforhabdus amnigena</name>
    <dbReference type="NCBI Taxonomy" id="40218"/>
    <lineage>
        <taxon>Bacteria</taxon>
        <taxon>Pseudomonadati</taxon>
        <taxon>Thermodesulfobacteriota</taxon>
        <taxon>Syntrophobacteria</taxon>
        <taxon>Syntrophobacterales</taxon>
        <taxon>Syntrophobacteraceae</taxon>
        <taxon>Desulforhabdus</taxon>
    </lineage>
</organism>
<evidence type="ECO:0000313" key="3">
    <source>
        <dbReference type="Proteomes" id="UP001144372"/>
    </source>
</evidence>
<comment type="caution">
    <text evidence="2">The sequence shown here is derived from an EMBL/GenBank/DDBJ whole genome shotgun (WGS) entry which is preliminary data.</text>
</comment>
<feature type="transmembrane region" description="Helical" evidence="1">
    <location>
        <begin position="7"/>
        <end position="24"/>
    </location>
</feature>
<sequence length="55" mass="6126">MNPTTRWASLAAGCILLLYGMKMLYQKGDWVLVVISALIVAFSALGIIKERNKKE</sequence>
<keyword evidence="1" id="KW-1133">Transmembrane helix</keyword>
<keyword evidence="3" id="KW-1185">Reference proteome</keyword>
<keyword evidence="1" id="KW-0472">Membrane</keyword>
<keyword evidence="1" id="KW-0812">Transmembrane</keyword>
<accession>A0A9W6FW76</accession>
<name>A0A9W6FW76_9BACT</name>